<dbReference type="InterPro" id="IPR027417">
    <property type="entry name" value="P-loop_NTPase"/>
</dbReference>
<dbReference type="SMART" id="SM01024">
    <property type="entry name" value="BCS1_N"/>
    <property type="match status" value="1"/>
</dbReference>
<dbReference type="SUPFAM" id="SSF52540">
    <property type="entry name" value="P-loop containing nucleoside triphosphate hydrolases"/>
    <property type="match status" value="1"/>
</dbReference>
<evidence type="ECO:0000256" key="4">
    <source>
        <dbReference type="ARBA" id="ARBA00022741"/>
    </source>
</evidence>
<dbReference type="GO" id="GO:0005743">
    <property type="term" value="C:mitochondrial inner membrane"/>
    <property type="evidence" value="ECO:0007669"/>
    <property type="project" value="UniProtKB-SubCell"/>
</dbReference>
<dbReference type="OMA" id="YWQRSMS"/>
<dbReference type="InterPro" id="IPR014851">
    <property type="entry name" value="BCS1_N"/>
</dbReference>
<gene>
    <name evidence="17" type="ORF">SERLA73DRAFT_111622</name>
</gene>
<comment type="similarity">
    <text evidence="2">Belongs to the AAA ATPase family. BCS1 subfamily.</text>
</comment>
<evidence type="ECO:0000256" key="12">
    <source>
        <dbReference type="RuleBase" id="RU003651"/>
    </source>
</evidence>
<evidence type="ECO:0000256" key="9">
    <source>
        <dbReference type="ARBA" id="ARBA00023128"/>
    </source>
</evidence>
<dbReference type="InterPro" id="IPR050747">
    <property type="entry name" value="Mitochondrial_chaperone_BCS1"/>
</dbReference>
<dbReference type="HOGENOM" id="CLU_010189_3_2_1"/>
<name>F8Q414_SERL3</name>
<keyword evidence="5" id="KW-0999">Mitochondrion inner membrane</keyword>
<evidence type="ECO:0000313" key="17">
    <source>
        <dbReference type="EMBL" id="EGN96870.1"/>
    </source>
</evidence>
<evidence type="ECO:0000256" key="1">
    <source>
        <dbReference type="ARBA" id="ARBA00004434"/>
    </source>
</evidence>
<dbReference type="EMBL" id="GL945483">
    <property type="protein sequence ID" value="EGN96870.1"/>
    <property type="molecule type" value="Genomic_DNA"/>
</dbReference>
<feature type="coiled-coil region" evidence="13">
    <location>
        <begin position="182"/>
        <end position="209"/>
    </location>
</feature>
<dbReference type="PROSITE" id="PS00674">
    <property type="entry name" value="AAA"/>
    <property type="match status" value="1"/>
</dbReference>
<comment type="subcellular location">
    <subcellularLocation>
        <location evidence="1">Mitochondrion inner membrane</location>
        <topology evidence="1">Single-pass membrane protein</topology>
    </subcellularLocation>
</comment>
<keyword evidence="8" id="KW-1133">Transmembrane helix</keyword>
<evidence type="ECO:0000256" key="5">
    <source>
        <dbReference type="ARBA" id="ARBA00022792"/>
    </source>
</evidence>
<evidence type="ECO:0000256" key="8">
    <source>
        <dbReference type="ARBA" id="ARBA00022989"/>
    </source>
</evidence>
<dbReference type="PANTHER" id="PTHR23070">
    <property type="entry name" value="BCS1 AAA-TYPE ATPASE"/>
    <property type="match status" value="1"/>
</dbReference>
<organism evidence="18">
    <name type="scientific">Serpula lacrymans var. lacrymans (strain S7.3)</name>
    <name type="common">Dry rot fungus</name>
    <dbReference type="NCBI Taxonomy" id="936435"/>
    <lineage>
        <taxon>Eukaryota</taxon>
        <taxon>Fungi</taxon>
        <taxon>Dikarya</taxon>
        <taxon>Basidiomycota</taxon>
        <taxon>Agaricomycotina</taxon>
        <taxon>Agaricomycetes</taxon>
        <taxon>Agaricomycetidae</taxon>
        <taxon>Boletales</taxon>
        <taxon>Coniophorineae</taxon>
        <taxon>Serpulaceae</taxon>
        <taxon>Serpula</taxon>
    </lineage>
</organism>
<evidence type="ECO:0000256" key="13">
    <source>
        <dbReference type="SAM" id="Coils"/>
    </source>
</evidence>
<dbReference type="GO" id="GO:0005524">
    <property type="term" value="F:ATP binding"/>
    <property type="evidence" value="ECO:0007669"/>
    <property type="project" value="UniProtKB-KW"/>
</dbReference>
<evidence type="ECO:0000313" key="18">
    <source>
        <dbReference type="Proteomes" id="UP000008063"/>
    </source>
</evidence>
<evidence type="ECO:0000256" key="3">
    <source>
        <dbReference type="ARBA" id="ARBA00022692"/>
    </source>
</evidence>
<evidence type="ECO:0000259" key="16">
    <source>
        <dbReference type="SMART" id="SM01024"/>
    </source>
</evidence>
<dbReference type="Pfam" id="PF25426">
    <property type="entry name" value="AAA_lid_BCS1"/>
    <property type="match status" value="1"/>
</dbReference>
<evidence type="ECO:0000256" key="11">
    <source>
        <dbReference type="ARBA" id="ARBA00048778"/>
    </source>
</evidence>
<comment type="catalytic activity">
    <reaction evidence="11">
        <text>ATP + H2O = ADP + phosphate + H(+)</text>
        <dbReference type="Rhea" id="RHEA:13065"/>
        <dbReference type="ChEBI" id="CHEBI:15377"/>
        <dbReference type="ChEBI" id="CHEBI:15378"/>
        <dbReference type="ChEBI" id="CHEBI:30616"/>
        <dbReference type="ChEBI" id="CHEBI:43474"/>
        <dbReference type="ChEBI" id="CHEBI:456216"/>
    </reaction>
    <physiologicalReaction direction="left-to-right" evidence="11">
        <dbReference type="Rhea" id="RHEA:13066"/>
    </physiologicalReaction>
</comment>
<feature type="region of interest" description="Disordered" evidence="14">
    <location>
        <begin position="429"/>
        <end position="493"/>
    </location>
</feature>
<protein>
    <recommendedName>
        <fullName evidence="19">AAA+ ATPase domain-containing protein</fullName>
    </recommendedName>
</protein>
<proteinExistence type="inferred from homology"/>
<evidence type="ECO:0000256" key="6">
    <source>
        <dbReference type="ARBA" id="ARBA00022801"/>
    </source>
</evidence>
<dbReference type="InterPro" id="IPR057495">
    <property type="entry name" value="AAA_lid_BCS1"/>
</dbReference>
<evidence type="ECO:0000256" key="7">
    <source>
        <dbReference type="ARBA" id="ARBA00022840"/>
    </source>
</evidence>
<keyword evidence="4 12" id="KW-0547">Nucleotide-binding</keyword>
<dbReference type="Proteomes" id="UP000008063">
    <property type="component" value="Unassembled WGS sequence"/>
</dbReference>
<dbReference type="InterPro" id="IPR003959">
    <property type="entry name" value="ATPase_AAA_core"/>
</dbReference>
<keyword evidence="3" id="KW-0812">Transmembrane</keyword>
<evidence type="ECO:0000256" key="14">
    <source>
        <dbReference type="SAM" id="MobiDB-lite"/>
    </source>
</evidence>
<keyword evidence="6" id="KW-0378">Hydrolase</keyword>
<reference evidence="18" key="1">
    <citation type="journal article" date="2011" name="Science">
        <title>The plant cell wall-decomposing machinery underlies the functional diversity of forest fungi.</title>
        <authorList>
            <person name="Eastwood D.C."/>
            <person name="Floudas D."/>
            <person name="Binder M."/>
            <person name="Majcherczyk A."/>
            <person name="Schneider P."/>
            <person name="Aerts A."/>
            <person name="Asiegbu F.O."/>
            <person name="Baker S.E."/>
            <person name="Barry K."/>
            <person name="Bendiksby M."/>
            <person name="Blumentritt M."/>
            <person name="Coutinho P.M."/>
            <person name="Cullen D."/>
            <person name="de Vries R.P."/>
            <person name="Gathman A."/>
            <person name="Goodell B."/>
            <person name="Henrissat B."/>
            <person name="Ihrmark K."/>
            <person name="Kauserud H."/>
            <person name="Kohler A."/>
            <person name="LaButti K."/>
            <person name="Lapidus A."/>
            <person name="Lavin J.L."/>
            <person name="Lee Y.-H."/>
            <person name="Lindquist E."/>
            <person name="Lilly W."/>
            <person name="Lucas S."/>
            <person name="Morin E."/>
            <person name="Murat C."/>
            <person name="Oguiza J.A."/>
            <person name="Park J."/>
            <person name="Pisabarro A.G."/>
            <person name="Riley R."/>
            <person name="Rosling A."/>
            <person name="Salamov A."/>
            <person name="Schmidt O."/>
            <person name="Schmutz J."/>
            <person name="Skrede I."/>
            <person name="Stenlid J."/>
            <person name="Wiebenga A."/>
            <person name="Xie X."/>
            <person name="Kuees U."/>
            <person name="Hibbett D.S."/>
            <person name="Hoffmeister D."/>
            <person name="Hoegberg N."/>
            <person name="Martin F."/>
            <person name="Grigoriev I.V."/>
            <person name="Watkinson S.C."/>
        </authorList>
    </citation>
    <scope>NUCLEOTIDE SEQUENCE [LARGE SCALE GENOMIC DNA]</scope>
    <source>
        <strain evidence="18">strain S7.3</strain>
    </source>
</reference>
<keyword evidence="10" id="KW-0472">Membrane</keyword>
<dbReference type="AlphaFoldDB" id="F8Q414"/>
<dbReference type="SMART" id="SM00382">
    <property type="entry name" value="AAA"/>
    <property type="match status" value="1"/>
</dbReference>
<dbReference type="InterPro" id="IPR003960">
    <property type="entry name" value="ATPase_AAA_CS"/>
</dbReference>
<feature type="domain" description="BCS1 N-terminal" evidence="16">
    <location>
        <begin position="56"/>
        <end position="236"/>
    </location>
</feature>
<dbReference type="Gene3D" id="3.40.50.300">
    <property type="entry name" value="P-loop containing nucleotide triphosphate hydrolases"/>
    <property type="match status" value="1"/>
</dbReference>
<evidence type="ECO:0000256" key="10">
    <source>
        <dbReference type="ARBA" id="ARBA00023136"/>
    </source>
</evidence>
<evidence type="ECO:0000259" key="15">
    <source>
        <dbReference type="SMART" id="SM00382"/>
    </source>
</evidence>
<dbReference type="InParanoid" id="F8Q414"/>
<dbReference type="GO" id="GO:0016887">
    <property type="term" value="F:ATP hydrolysis activity"/>
    <property type="evidence" value="ECO:0007669"/>
    <property type="project" value="InterPro"/>
</dbReference>
<keyword evidence="13" id="KW-0175">Coiled coil</keyword>
<dbReference type="Pfam" id="PF08740">
    <property type="entry name" value="BCS1_N"/>
    <property type="match status" value="1"/>
</dbReference>
<feature type="domain" description="AAA+ ATPase" evidence="15">
    <location>
        <begin position="267"/>
        <end position="411"/>
    </location>
</feature>
<sequence length="552" mass="61438">MATIHQVVEQLLQAANSSNISLASPTPTSQTVPANLASMIGLALSFSALRDWLKLLVVGGILETLRRIIFALWGSVTDSLFVTAHFKYDDDSYDWMMHWLSKQPSWKKARNVQISTSTFGLSPVVLLPSNDEDPLNDESRKISYLPNVDETYAIWYKYRWVQVTRIQEQTGYYGRMEETLRLRILSRSNEFLNDILRDAKRQYMAAQENNISIYVSDTSNSWRHVASRPKRSLQSIILDPGLKDLLIGDARDFLESKEWYADRGIPFRRGYLLYGAPGSGKTSLIHSLAGELGLDVYIISLSRTGLDDSGLSTLITELPEKCIALMEDIDAAFHHGLSRENDVSDEGSTEGNIDGPTPNRISLSGLLNALDGIGAQEGRILFATTNKYTSLDPALCRPGRMDLHIEFKLASKYQAEELFKRFYLPPSERNGSGKAEVKVEDDEKSSLDSGFSDLSSGSSSDLIDLGGSGTTSPDFSEKESQVHATPALHRKRAPKLTHCQASKLAAQFSDAIPDRAFSMAALQGYLMTYKTRPYEAVNEFASWMAKERVGTN</sequence>
<dbReference type="eggNOG" id="KOG0743">
    <property type="taxonomic scope" value="Eukaryota"/>
</dbReference>
<evidence type="ECO:0000256" key="2">
    <source>
        <dbReference type="ARBA" id="ARBA00007448"/>
    </source>
</evidence>
<dbReference type="OrthoDB" id="10251412at2759"/>
<keyword evidence="18" id="KW-1185">Reference proteome</keyword>
<dbReference type="Pfam" id="PF00004">
    <property type="entry name" value="AAA"/>
    <property type="match status" value="1"/>
</dbReference>
<dbReference type="InterPro" id="IPR003593">
    <property type="entry name" value="AAA+_ATPase"/>
</dbReference>
<keyword evidence="7 12" id="KW-0067">ATP-binding</keyword>
<feature type="compositionally biased region" description="Low complexity" evidence="14">
    <location>
        <begin position="447"/>
        <end position="465"/>
    </location>
</feature>
<accession>F8Q414</accession>
<dbReference type="STRING" id="936435.F8Q414"/>
<evidence type="ECO:0008006" key="19">
    <source>
        <dbReference type="Google" id="ProtNLM"/>
    </source>
</evidence>
<keyword evidence="9" id="KW-0496">Mitochondrion</keyword>